<dbReference type="FunFam" id="3.80.10.10:FF:000775">
    <property type="entry name" value="Predicted protein"/>
    <property type="match status" value="1"/>
</dbReference>
<keyword evidence="14" id="KW-0832">Ubl conjugation</keyword>
<accession>A0A5P1FM65</accession>
<feature type="chain" id="PRO_5024445104" description="Protein kinase domain-containing protein" evidence="23">
    <location>
        <begin position="21"/>
        <end position="1076"/>
    </location>
</feature>
<feature type="signal peptide" evidence="23">
    <location>
        <begin position="1"/>
        <end position="20"/>
    </location>
</feature>
<evidence type="ECO:0000256" key="6">
    <source>
        <dbReference type="ARBA" id="ARBA00022614"/>
    </source>
</evidence>
<dbReference type="EMBL" id="CM007381">
    <property type="protein sequence ID" value="ONK79328.1"/>
    <property type="molecule type" value="Genomic_DNA"/>
</dbReference>
<dbReference type="InterPro" id="IPR001611">
    <property type="entry name" value="Leu-rich_rpt"/>
</dbReference>
<evidence type="ECO:0000256" key="7">
    <source>
        <dbReference type="ARBA" id="ARBA00022679"/>
    </source>
</evidence>
<dbReference type="InterPro" id="IPR003591">
    <property type="entry name" value="Leu-rich_rpt_typical-subtyp"/>
</dbReference>
<feature type="compositionally biased region" description="Polar residues" evidence="21">
    <location>
        <begin position="1061"/>
        <end position="1076"/>
    </location>
</feature>
<feature type="region of interest" description="Disordered" evidence="21">
    <location>
        <begin position="1041"/>
        <end position="1076"/>
    </location>
</feature>
<evidence type="ECO:0000256" key="19">
    <source>
        <dbReference type="ARBA" id="ARBA00023180"/>
    </source>
</evidence>
<evidence type="ECO:0000256" key="2">
    <source>
        <dbReference type="ARBA" id="ARBA00008684"/>
    </source>
</evidence>
<feature type="transmembrane region" description="Helical" evidence="22">
    <location>
        <begin position="697"/>
        <end position="718"/>
    </location>
</feature>
<name>A0A5P1FM65_ASPOF</name>
<dbReference type="GO" id="GO:0042277">
    <property type="term" value="F:peptide binding"/>
    <property type="evidence" value="ECO:0007669"/>
    <property type="project" value="UniProtKB-ARBA"/>
</dbReference>
<dbReference type="PROSITE" id="PS50011">
    <property type="entry name" value="PROTEIN_KINASE_DOM"/>
    <property type="match status" value="1"/>
</dbReference>
<keyword evidence="19" id="KW-0325">Glycoprotein</keyword>
<evidence type="ECO:0000256" key="20">
    <source>
        <dbReference type="PROSITE-ProRule" id="PRU10141"/>
    </source>
</evidence>
<keyword evidence="17" id="KW-1015">Disulfide bond</keyword>
<evidence type="ECO:0000256" key="17">
    <source>
        <dbReference type="ARBA" id="ARBA00023157"/>
    </source>
</evidence>
<gene>
    <name evidence="25" type="ORF">A4U43_C01F5250</name>
</gene>
<dbReference type="InterPro" id="IPR013210">
    <property type="entry name" value="LRR_N_plant-typ"/>
</dbReference>
<evidence type="ECO:0000256" key="22">
    <source>
        <dbReference type="SAM" id="Phobius"/>
    </source>
</evidence>
<keyword evidence="13 20" id="KW-0067">ATP-binding</keyword>
<dbReference type="GO" id="GO:0004674">
    <property type="term" value="F:protein serine/threonine kinase activity"/>
    <property type="evidence" value="ECO:0007669"/>
    <property type="project" value="UniProtKB-KW"/>
</dbReference>
<evidence type="ECO:0000256" key="8">
    <source>
        <dbReference type="ARBA" id="ARBA00022692"/>
    </source>
</evidence>
<dbReference type="Pfam" id="PF00560">
    <property type="entry name" value="LRR_1"/>
    <property type="match status" value="9"/>
</dbReference>
<keyword evidence="3" id="KW-1003">Cell membrane</keyword>
<evidence type="ECO:0000256" key="12">
    <source>
        <dbReference type="ARBA" id="ARBA00022777"/>
    </source>
</evidence>
<keyword evidence="10" id="KW-0677">Repeat</keyword>
<proteinExistence type="inferred from homology"/>
<keyword evidence="18" id="KW-0675">Receptor</keyword>
<dbReference type="PROSITE" id="PS00107">
    <property type="entry name" value="PROTEIN_KINASE_ATP"/>
    <property type="match status" value="1"/>
</dbReference>
<keyword evidence="12" id="KW-0418">Kinase</keyword>
<keyword evidence="7" id="KW-0808">Transferase</keyword>
<organism evidence="25 26">
    <name type="scientific">Asparagus officinalis</name>
    <name type="common">Garden asparagus</name>
    <dbReference type="NCBI Taxonomy" id="4686"/>
    <lineage>
        <taxon>Eukaryota</taxon>
        <taxon>Viridiplantae</taxon>
        <taxon>Streptophyta</taxon>
        <taxon>Embryophyta</taxon>
        <taxon>Tracheophyta</taxon>
        <taxon>Spermatophyta</taxon>
        <taxon>Magnoliopsida</taxon>
        <taxon>Liliopsida</taxon>
        <taxon>Asparagales</taxon>
        <taxon>Asparagaceae</taxon>
        <taxon>Asparagoideae</taxon>
        <taxon>Asparagus</taxon>
    </lineage>
</organism>
<evidence type="ECO:0000256" key="15">
    <source>
        <dbReference type="ARBA" id="ARBA00022989"/>
    </source>
</evidence>
<keyword evidence="26" id="KW-1185">Reference proteome</keyword>
<evidence type="ECO:0000256" key="4">
    <source>
        <dbReference type="ARBA" id="ARBA00022527"/>
    </source>
</evidence>
<evidence type="ECO:0000256" key="23">
    <source>
        <dbReference type="SAM" id="SignalP"/>
    </source>
</evidence>
<dbReference type="GO" id="GO:0005524">
    <property type="term" value="F:ATP binding"/>
    <property type="evidence" value="ECO:0007669"/>
    <property type="project" value="UniProtKB-UniRule"/>
</dbReference>
<keyword evidence="8 22" id="KW-0812">Transmembrane</keyword>
<keyword evidence="11 20" id="KW-0547">Nucleotide-binding</keyword>
<evidence type="ECO:0000256" key="11">
    <source>
        <dbReference type="ARBA" id="ARBA00022741"/>
    </source>
</evidence>
<evidence type="ECO:0000256" key="18">
    <source>
        <dbReference type="ARBA" id="ARBA00023170"/>
    </source>
</evidence>
<keyword evidence="6" id="KW-0433">Leucine-rich repeat</keyword>
<dbReference type="PROSITE" id="PS00108">
    <property type="entry name" value="PROTEIN_KINASE_ST"/>
    <property type="match status" value="1"/>
</dbReference>
<dbReference type="SUPFAM" id="SSF56112">
    <property type="entry name" value="Protein kinase-like (PK-like)"/>
    <property type="match status" value="1"/>
</dbReference>
<evidence type="ECO:0000256" key="5">
    <source>
        <dbReference type="ARBA" id="ARBA00022553"/>
    </source>
</evidence>
<dbReference type="FunFam" id="1.10.510.10:FF:000276">
    <property type="entry name" value="LRR receptor-like serine/threonine-protein kinase RCH1"/>
    <property type="match status" value="1"/>
</dbReference>
<dbReference type="InterPro" id="IPR000719">
    <property type="entry name" value="Prot_kinase_dom"/>
</dbReference>
<keyword evidence="9 23" id="KW-0732">Signal</keyword>
<dbReference type="FunFam" id="3.80.10.10:FF:001194">
    <property type="entry name" value="Leucine-rich receptor-like protein kinase family protein"/>
    <property type="match status" value="1"/>
</dbReference>
<evidence type="ECO:0000256" key="21">
    <source>
        <dbReference type="SAM" id="MobiDB-lite"/>
    </source>
</evidence>
<evidence type="ECO:0000313" key="25">
    <source>
        <dbReference type="EMBL" id="ONK79328.1"/>
    </source>
</evidence>
<evidence type="ECO:0000256" key="1">
    <source>
        <dbReference type="ARBA" id="ARBA00004251"/>
    </source>
</evidence>
<protein>
    <recommendedName>
        <fullName evidence="24">Protein kinase domain-containing protein</fullName>
    </recommendedName>
</protein>
<dbReference type="FunFam" id="3.80.10.10:FF:000270">
    <property type="entry name" value="Putative LRR receptor-like serine/threonine-protein kinase"/>
    <property type="match status" value="1"/>
</dbReference>
<dbReference type="GO" id="GO:0010082">
    <property type="term" value="P:regulation of root meristem growth"/>
    <property type="evidence" value="ECO:0007669"/>
    <property type="project" value="UniProtKB-ARBA"/>
</dbReference>
<dbReference type="OrthoDB" id="676979at2759"/>
<feature type="domain" description="Protein kinase" evidence="24">
    <location>
        <begin position="751"/>
        <end position="1038"/>
    </location>
</feature>
<evidence type="ECO:0000256" key="10">
    <source>
        <dbReference type="ARBA" id="ARBA00022737"/>
    </source>
</evidence>
<dbReference type="PANTHER" id="PTHR48053">
    <property type="entry name" value="LEUCINE RICH REPEAT FAMILY PROTEIN, EXPRESSED"/>
    <property type="match status" value="1"/>
</dbReference>
<dbReference type="SMART" id="SM00220">
    <property type="entry name" value="S_TKc"/>
    <property type="match status" value="1"/>
</dbReference>
<dbReference type="InterPro" id="IPR051716">
    <property type="entry name" value="Plant_RL_S/T_kinase"/>
</dbReference>
<dbReference type="OMA" id="DKSPCNW"/>
<keyword evidence="5" id="KW-0597">Phosphoprotein</keyword>
<evidence type="ECO:0000256" key="13">
    <source>
        <dbReference type="ARBA" id="ARBA00022840"/>
    </source>
</evidence>
<dbReference type="Proteomes" id="UP000243459">
    <property type="component" value="Chromosome 1"/>
</dbReference>
<dbReference type="Pfam" id="PF13855">
    <property type="entry name" value="LRR_8"/>
    <property type="match status" value="1"/>
</dbReference>
<dbReference type="SUPFAM" id="SSF52058">
    <property type="entry name" value="L domain-like"/>
    <property type="match status" value="1"/>
</dbReference>
<dbReference type="InterPro" id="IPR017441">
    <property type="entry name" value="Protein_kinase_ATP_BS"/>
</dbReference>
<keyword evidence="4" id="KW-0723">Serine/threonine-protein kinase</keyword>
<dbReference type="InterPro" id="IPR032675">
    <property type="entry name" value="LRR_dom_sf"/>
</dbReference>
<dbReference type="SUPFAM" id="SSF52047">
    <property type="entry name" value="RNI-like"/>
    <property type="match status" value="1"/>
</dbReference>
<dbReference type="GO" id="GO:0010078">
    <property type="term" value="P:maintenance of root meristem identity"/>
    <property type="evidence" value="ECO:0007669"/>
    <property type="project" value="UniProtKB-ARBA"/>
</dbReference>
<comment type="similarity">
    <text evidence="2">Belongs to the protein kinase superfamily. Ser/Thr protein kinase family.</text>
</comment>
<dbReference type="AlphaFoldDB" id="A0A5P1FM65"/>
<dbReference type="Gene3D" id="3.30.200.20">
    <property type="entry name" value="Phosphorylase Kinase, domain 1"/>
    <property type="match status" value="1"/>
</dbReference>
<keyword evidence="15 22" id="KW-1133">Transmembrane helix</keyword>
<dbReference type="Gene3D" id="1.10.510.10">
    <property type="entry name" value="Transferase(Phosphotransferase) domain 1"/>
    <property type="match status" value="1"/>
</dbReference>
<dbReference type="SMART" id="SM00369">
    <property type="entry name" value="LRR_TYP"/>
    <property type="match status" value="8"/>
</dbReference>
<dbReference type="FunFam" id="3.30.200.20:FF:000642">
    <property type="entry name" value="Putative LRR receptor-like serine/threonine-protein kinase"/>
    <property type="match status" value="1"/>
</dbReference>
<dbReference type="GO" id="GO:0001653">
    <property type="term" value="F:peptide receptor activity"/>
    <property type="evidence" value="ECO:0007669"/>
    <property type="project" value="UniProtKB-ARBA"/>
</dbReference>
<dbReference type="PANTHER" id="PTHR48053:SF165">
    <property type="entry name" value="RECEPTOR-LIKE PROTEIN KINASE 2 ISOFORM X2"/>
    <property type="match status" value="1"/>
</dbReference>
<comment type="subcellular location">
    <subcellularLocation>
        <location evidence="1">Cell membrane</location>
        <topology evidence="1">Single-pass type I membrane protein</topology>
    </subcellularLocation>
</comment>
<dbReference type="Pfam" id="PF08263">
    <property type="entry name" value="LRRNT_2"/>
    <property type="match status" value="1"/>
</dbReference>
<dbReference type="InterPro" id="IPR008271">
    <property type="entry name" value="Ser/Thr_kinase_AS"/>
</dbReference>
<dbReference type="FunFam" id="3.80.10.10:FF:001034">
    <property type="entry name" value="Leucine-rich receptor-like protein kinase family protein"/>
    <property type="match status" value="1"/>
</dbReference>
<dbReference type="GO" id="GO:2000280">
    <property type="term" value="P:regulation of root development"/>
    <property type="evidence" value="ECO:0007669"/>
    <property type="project" value="UniProtKB-ARBA"/>
</dbReference>
<dbReference type="InterPro" id="IPR011009">
    <property type="entry name" value="Kinase-like_dom_sf"/>
</dbReference>
<evidence type="ECO:0000256" key="16">
    <source>
        <dbReference type="ARBA" id="ARBA00023136"/>
    </source>
</evidence>
<dbReference type="Gramene" id="ONK79328">
    <property type="protein sequence ID" value="ONK79328"/>
    <property type="gene ID" value="A4U43_C01F5250"/>
</dbReference>
<evidence type="ECO:0000256" key="14">
    <source>
        <dbReference type="ARBA" id="ARBA00022843"/>
    </source>
</evidence>
<reference evidence="26" key="1">
    <citation type="journal article" date="2017" name="Nat. Commun.">
        <title>The asparagus genome sheds light on the origin and evolution of a young Y chromosome.</title>
        <authorList>
            <person name="Harkess A."/>
            <person name="Zhou J."/>
            <person name="Xu C."/>
            <person name="Bowers J.E."/>
            <person name="Van der Hulst R."/>
            <person name="Ayyampalayam S."/>
            <person name="Mercati F."/>
            <person name="Riccardi P."/>
            <person name="McKain M.R."/>
            <person name="Kakrana A."/>
            <person name="Tang H."/>
            <person name="Ray J."/>
            <person name="Groenendijk J."/>
            <person name="Arikit S."/>
            <person name="Mathioni S.M."/>
            <person name="Nakano M."/>
            <person name="Shan H."/>
            <person name="Telgmann-Rauber A."/>
            <person name="Kanno A."/>
            <person name="Yue Z."/>
            <person name="Chen H."/>
            <person name="Li W."/>
            <person name="Chen Y."/>
            <person name="Xu X."/>
            <person name="Zhang Y."/>
            <person name="Luo S."/>
            <person name="Chen H."/>
            <person name="Gao J."/>
            <person name="Mao Z."/>
            <person name="Pires J.C."/>
            <person name="Luo M."/>
            <person name="Kudrna D."/>
            <person name="Wing R.A."/>
            <person name="Meyers B.C."/>
            <person name="Yi K."/>
            <person name="Kong H."/>
            <person name="Lavrijsen P."/>
            <person name="Sunseri F."/>
            <person name="Falavigna A."/>
            <person name="Ye Y."/>
            <person name="Leebens-Mack J.H."/>
            <person name="Chen G."/>
        </authorList>
    </citation>
    <scope>NUCLEOTIDE SEQUENCE [LARGE SCALE GENOMIC DNA]</scope>
    <source>
        <strain evidence="26">cv. DH0086</strain>
    </source>
</reference>
<evidence type="ECO:0000259" key="24">
    <source>
        <dbReference type="PROSITE" id="PS50011"/>
    </source>
</evidence>
<evidence type="ECO:0000256" key="9">
    <source>
        <dbReference type="ARBA" id="ARBA00022729"/>
    </source>
</evidence>
<feature type="binding site" evidence="20">
    <location>
        <position position="780"/>
    </location>
    <ligand>
        <name>ATP</name>
        <dbReference type="ChEBI" id="CHEBI:30616"/>
    </ligand>
</feature>
<dbReference type="GO" id="GO:0005886">
    <property type="term" value="C:plasma membrane"/>
    <property type="evidence" value="ECO:0007669"/>
    <property type="project" value="UniProtKB-SubCell"/>
</dbReference>
<keyword evidence="16 22" id="KW-0472">Membrane</keyword>
<dbReference type="Gene3D" id="3.80.10.10">
    <property type="entry name" value="Ribonuclease Inhibitor"/>
    <property type="match status" value="5"/>
</dbReference>
<evidence type="ECO:0000256" key="3">
    <source>
        <dbReference type="ARBA" id="ARBA00022475"/>
    </source>
</evidence>
<sequence>MPPFILLLTITSVFFPFSFSIDDQGLALLSWKKTLNTSSNLLNSWNPLDKNPCNWFGVSCNKNSEVASLTFKSIDLQGPLPSNLQPLTSLNSLVLSEANITGSIPKAFGDYRQLTSIDLSKNQISGEIPTELCKLTKLESLSLNSNFIQGTIPFDIGNLSSLTYLTLYDNYISGEIPSSIGKLTKLEVFRAGGNQNLKGSLPSEVGNCTNLLMLGLAETSISGYLPSTIGKLKKIQTIAIYTALLSGSIPKEIGNCTELSNLYLYQNSLSGSIPPELGGLVNLQTLLLWQNSLVGSIPAEIGNLKEVNLIDLSLNLLSGSIPKTIGNLPKLQQLQLSTNQLSGHIPPEIANCSTLTDIEVDNNNLSGEIDIDFKKLPGLTLFYAWKNRLTGNIPVNLSECQNLQSLDLSYNNMTGPIPKQLLGLQNLTKLLVLSNELSGFIPPEIGNCTNLFRLRLNQNRLSGSIPAEIGMLKNLNFLDFSSNRLVGQIPPSLSGCENLEFLDLHSNALGGALPSSLPKYLQVIDISDNMLSGPLGPAIGSLAGLTKFAAGKNRFSGRIPSEFKFCTKLQLLDLGANTLSGELPAELGQLPELEISLNLSCNSLSGAIPSQFSGLSKLAILDISRNNLRGNLSPLANLENLVTLNISFNSFSGELPDSQFFRKLPISALTGNHGLFISSGPASDTGTKAAPMSALKLAISILASVGAILALMAAYVSIHDRITPKRDENGTWEVTLYQKLDFSVDDLVRRLTSASVIGTGSSGVVYRVDLPTGVTLAVKKMWSVESSQGTSAFHNEISTLGTIRHRNIVRLLGWAENGSTKLLFYNYLVNGSLSGFLHRGTKGSGDWDVRYDIVVGLANAIAYLHHDCVPAILHGDVKSMNVLLGSRLEAYLADFGLAEVLNGGYSSDMKVKIKGSPKIAGSYGYIAPEHASMQRITEKSDVYSYGVVLLEVLTGRHPLDPSLPGGTHLVQWVRDHLANECDPTDLLDSRLQGRPEFHIQEMIQALAISVLCVSARPNERPTMKDVVALLKEIRRSVVDEEKAPSASFTAKSPARDVDLEGSSTCSFATSDCSSRN</sequence>
<evidence type="ECO:0000313" key="26">
    <source>
        <dbReference type="Proteomes" id="UP000243459"/>
    </source>
</evidence>
<dbReference type="Pfam" id="PF00069">
    <property type="entry name" value="Pkinase"/>
    <property type="match status" value="1"/>
</dbReference>